<dbReference type="Proteomes" id="UP001499843">
    <property type="component" value="Unassembled WGS sequence"/>
</dbReference>
<organism evidence="1 2">
    <name type="scientific">Nonomuraea monospora</name>
    <dbReference type="NCBI Taxonomy" id="568818"/>
    <lineage>
        <taxon>Bacteria</taxon>
        <taxon>Bacillati</taxon>
        <taxon>Actinomycetota</taxon>
        <taxon>Actinomycetes</taxon>
        <taxon>Streptosporangiales</taxon>
        <taxon>Streptosporangiaceae</taxon>
        <taxon>Nonomuraea</taxon>
    </lineage>
</organism>
<protein>
    <recommendedName>
        <fullName evidence="3">DNA-binding protein</fullName>
    </recommendedName>
</protein>
<dbReference type="RefSeq" id="WP_344481547.1">
    <property type="nucleotide sequence ID" value="NZ_BAAAQX010000017.1"/>
</dbReference>
<evidence type="ECO:0000313" key="2">
    <source>
        <dbReference type="Proteomes" id="UP001499843"/>
    </source>
</evidence>
<sequence>MTLITLRQAAVRFGLSLDALQRIAAANLLPAASQHGGKLIIPTDVAQRIHARSAADLRHLLPTATGASTMAVLRVDVAKRVSNEDRPYIGFHADLPPADLLEALRGWWVGKPEKIAQSGILPITLGGFVVAVLTGLSDWDTKVTDTGVTRHRFDARLAGYISDLEAPTNMITTGTSDDLRIAELLLGQRLTSTAGGPIAYLSAPPLEHR</sequence>
<accession>A0ABP5PJ50</accession>
<evidence type="ECO:0000313" key="1">
    <source>
        <dbReference type="EMBL" id="GAA2210548.1"/>
    </source>
</evidence>
<proteinExistence type="predicted"/>
<name>A0ABP5PJ50_9ACTN</name>
<keyword evidence="2" id="KW-1185">Reference proteome</keyword>
<gene>
    <name evidence="1" type="ORF">GCM10009850_060070</name>
</gene>
<dbReference type="EMBL" id="BAAAQX010000017">
    <property type="protein sequence ID" value="GAA2210548.1"/>
    <property type="molecule type" value="Genomic_DNA"/>
</dbReference>
<evidence type="ECO:0008006" key="3">
    <source>
        <dbReference type="Google" id="ProtNLM"/>
    </source>
</evidence>
<comment type="caution">
    <text evidence="1">The sequence shown here is derived from an EMBL/GenBank/DDBJ whole genome shotgun (WGS) entry which is preliminary data.</text>
</comment>
<reference evidence="2" key="1">
    <citation type="journal article" date="2019" name="Int. J. Syst. Evol. Microbiol.">
        <title>The Global Catalogue of Microorganisms (GCM) 10K type strain sequencing project: providing services to taxonomists for standard genome sequencing and annotation.</title>
        <authorList>
            <consortium name="The Broad Institute Genomics Platform"/>
            <consortium name="The Broad Institute Genome Sequencing Center for Infectious Disease"/>
            <person name="Wu L."/>
            <person name="Ma J."/>
        </authorList>
    </citation>
    <scope>NUCLEOTIDE SEQUENCE [LARGE SCALE GENOMIC DNA]</scope>
    <source>
        <strain evidence="2">JCM 16114</strain>
    </source>
</reference>